<comment type="caution">
    <text evidence="2">The sequence shown here is derived from an EMBL/GenBank/DDBJ whole genome shotgun (WGS) entry which is preliminary data.</text>
</comment>
<dbReference type="OrthoDB" id="395886at2"/>
<dbReference type="CDD" id="cd07061">
    <property type="entry name" value="HP_HAP_like"/>
    <property type="match status" value="1"/>
</dbReference>
<dbReference type="PANTHER" id="PTHR11567">
    <property type="entry name" value="ACID PHOSPHATASE-RELATED"/>
    <property type="match status" value="1"/>
</dbReference>
<proteinExistence type="inferred from homology"/>
<accession>A0A495RCG9</accession>
<dbReference type="SUPFAM" id="SSF53254">
    <property type="entry name" value="Phosphoglycerate mutase-like"/>
    <property type="match status" value="1"/>
</dbReference>
<gene>
    <name evidence="2" type="ORF">DES39_1671</name>
</gene>
<dbReference type="GO" id="GO:0050308">
    <property type="term" value="F:sugar-phosphatase activity"/>
    <property type="evidence" value="ECO:0007669"/>
    <property type="project" value="TreeGrafter"/>
</dbReference>
<dbReference type="InterPro" id="IPR033379">
    <property type="entry name" value="Acid_Pase_AS"/>
</dbReference>
<keyword evidence="3" id="KW-1185">Reference proteome</keyword>
<dbReference type="InterPro" id="IPR050645">
    <property type="entry name" value="Histidine_acid_phosphatase"/>
</dbReference>
<sequence length="389" mass="44679">MDCLQLDCIIVFSRHGIRTPLPNTVDFLQTVTPKSWPTWDCAAGYLTTRGGTLESYFGDYFARRLAQQGTLLDAEDIFVYANSLQRTLATAQYFTLGAWAGQDIAIEHKYSIERMDEVFNPVVYQADTAFKQTVIDDLKRYTRSAQFIEELDQQLAPAYQLLSDILDYRQSAIYQQYQCEFAQLPTLFDLKQYQEPILLGPLALGTAIADAFTLQHYSGFAKHDIAWGMIHCDEQWRLITNIKNQYINLLYKSPMLAKHIAKPLVGLINQLFKTRQHKLNILVGHDSNIATLLAALGFDDYRLPQQFELTPIGGKVIFYRLYDAKTDQYYFNAEYLYPSVEQLHLASPLSLTNPPKHMTLTLSNIKPHENGLYLWRDVEQRIDDYLAGV</sequence>
<protein>
    <submittedName>
        <fullName evidence="2">Glucose-1-phosphatase</fullName>
    </submittedName>
</protein>
<dbReference type="GO" id="GO:0030288">
    <property type="term" value="C:outer membrane-bounded periplasmic space"/>
    <property type="evidence" value="ECO:0007669"/>
    <property type="project" value="TreeGrafter"/>
</dbReference>
<dbReference type="PANTHER" id="PTHR11567:SF135">
    <property type="entry name" value="GLUCOSE-1-PHOSPHATASE"/>
    <property type="match status" value="1"/>
</dbReference>
<dbReference type="EMBL" id="RBWY01000003">
    <property type="protein sequence ID" value="RKS85162.1"/>
    <property type="molecule type" value="Genomic_DNA"/>
</dbReference>
<dbReference type="InterPro" id="IPR000560">
    <property type="entry name" value="His_Pase_clade-2"/>
</dbReference>
<evidence type="ECO:0000256" key="1">
    <source>
        <dbReference type="ARBA" id="ARBA00005375"/>
    </source>
</evidence>
<organism evidence="2 3">
    <name type="scientific">Orbus hercynius</name>
    <dbReference type="NCBI Taxonomy" id="593135"/>
    <lineage>
        <taxon>Bacteria</taxon>
        <taxon>Pseudomonadati</taxon>
        <taxon>Pseudomonadota</taxon>
        <taxon>Gammaproteobacteria</taxon>
        <taxon>Orbales</taxon>
        <taxon>Orbaceae</taxon>
        <taxon>Orbus</taxon>
    </lineage>
</organism>
<name>A0A495RCG9_9GAMM</name>
<dbReference type="Gene3D" id="3.40.50.1240">
    <property type="entry name" value="Phosphoglycerate mutase-like"/>
    <property type="match status" value="2"/>
</dbReference>
<dbReference type="InterPro" id="IPR029033">
    <property type="entry name" value="His_PPase_superfam"/>
</dbReference>
<evidence type="ECO:0000313" key="2">
    <source>
        <dbReference type="EMBL" id="RKS85162.1"/>
    </source>
</evidence>
<evidence type="ECO:0000313" key="3">
    <source>
        <dbReference type="Proteomes" id="UP000278542"/>
    </source>
</evidence>
<dbReference type="Proteomes" id="UP000278542">
    <property type="component" value="Unassembled WGS sequence"/>
</dbReference>
<dbReference type="Pfam" id="PF00328">
    <property type="entry name" value="His_Phos_2"/>
    <property type="match status" value="1"/>
</dbReference>
<comment type="similarity">
    <text evidence="1">Belongs to the histidine acid phosphatase family.</text>
</comment>
<dbReference type="AlphaFoldDB" id="A0A495RCG9"/>
<reference evidence="2 3" key="1">
    <citation type="submission" date="2018-10" db="EMBL/GenBank/DDBJ databases">
        <title>Genomic Encyclopedia of Type Strains, Phase IV (KMG-IV): sequencing the most valuable type-strain genomes for metagenomic binning, comparative biology and taxonomic classification.</title>
        <authorList>
            <person name="Goeker M."/>
        </authorList>
    </citation>
    <scope>NUCLEOTIDE SEQUENCE [LARGE SCALE GENOMIC DNA]</scope>
    <source>
        <strain evidence="2 3">DSM 22228</strain>
    </source>
</reference>
<dbReference type="PROSITE" id="PS00778">
    <property type="entry name" value="HIS_ACID_PHOSPHAT_2"/>
    <property type="match status" value="1"/>
</dbReference>
<dbReference type="RefSeq" id="WP_121145318.1">
    <property type="nucleotide sequence ID" value="NZ_RBWY01000003.1"/>
</dbReference>